<feature type="compositionally biased region" description="Basic and acidic residues" evidence="1">
    <location>
        <begin position="191"/>
        <end position="208"/>
    </location>
</feature>
<protein>
    <submittedName>
        <fullName evidence="2">Uncharacterized protein</fullName>
    </submittedName>
</protein>
<proteinExistence type="predicted"/>
<dbReference type="Proteomes" id="UP000007305">
    <property type="component" value="Chromosome 4"/>
</dbReference>
<feature type="compositionally biased region" description="Low complexity" evidence="1">
    <location>
        <begin position="209"/>
        <end position="227"/>
    </location>
</feature>
<dbReference type="InParanoid" id="A0A804P1R3"/>
<feature type="compositionally biased region" description="Low complexity" evidence="1">
    <location>
        <begin position="248"/>
        <end position="262"/>
    </location>
</feature>
<dbReference type="EnsemblPlants" id="Zm00001eb202430_T001">
    <property type="protein sequence ID" value="Zm00001eb202430_P001"/>
    <property type="gene ID" value="Zm00001eb202430"/>
</dbReference>
<accession>A0A804P1R3</accession>
<feature type="region of interest" description="Disordered" evidence="1">
    <location>
        <begin position="357"/>
        <end position="396"/>
    </location>
</feature>
<keyword evidence="3" id="KW-1185">Reference proteome</keyword>
<organism evidence="2 3">
    <name type="scientific">Zea mays</name>
    <name type="common">Maize</name>
    <dbReference type="NCBI Taxonomy" id="4577"/>
    <lineage>
        <taxon>Eukaryota</taxon>
        <taxon>Viridiplantae</taxon>
        <taxon>Streptophyta</taxon>
        <taxon>Embryophyta</taxon>
        <taxon>Tracheophyta</taxon>
        <taxon>Spermatophyta</taxon>
        <taxon>Magnoliopsida</taxon>
        <taxon>Liliopsida</taxon>
        <taxon>Poales</taxon>
        <taxon>Poaceae</taxon>
        <taxon>PACMAD clade</taxon>
        <taxon>Panicoideae</taxon>
        <taxon>Andropogonodae</taxon>
        <taxon>Andropogoneae</taxon>
        <taxon>Tripsacinae</taxon>
        <taxon>Zea</taxon>
    </lineage>
</organism>
<evidence type="ECO:0000256" key="1">
    <source>
        <dbReference type="SAM" id="MobiDB-lite"/>
    </source>
</evidence>
<evidence type="ECO:0000313" key="3">
    <source>
        <dbReference type="Proteomes" id="UP000007305"/>
    </source>
</evidence>
<reference evidence="2" key="3">
    <citation type="submission" date="2021-05" db="UniProtKB">
        <authorList>
            <consortium name="EnsemblPlants"/>
        </authorList>
    </citation>
    <scope>IDENTIFICATION</scope>
    <source>
        <strain evidence="2">cv. B73</strain>
    </source>
</reference>
<name>A0A804P1R3_MAIZE</name>
<dbReference type="Gramene" id="Zm00001eb202430_T001">
    <property type="protein sequence ID" value="Zm00001eb202430_P001"/>
    <property type="gene ID" value="Zm00001eb202430"/>
</dbReference>
<feature type="region of interest" description="Disordered" evidence="1">
    <location>
        <begin position="247"/>
        <end position="328"/>
    </location>
</feature>
<reference evidence="3" key="1">
    <citation type="journal article" date="2009" name="Science">
        <title>The B73 maize genome: complexity, diversity, and dynamics.</title>
        <authorList>
            <person name="Schnable P.S."/>
            <person name="Ware D."/>
            <person name="Fulton R.S."/>
            <person name="Stein J.C."/>
            <person name="Wei F."/>
            <person name="Pasternak S."/>
            <person name="Liang C."/>
            <person name="Zhang J."/>
            <person name="Fulton L."/>
            <person name="Graves T.A."/>
            <person name="Minx P."/>
            <person name="Reily A.D."/>
            <person name="Courtney L."/>
            <person name="Kruchowski S.S."/>
            <person name="Tomlinson C."/>
            <person name="Strong C."/>
            <person name="Delehaunty K."/>
            <person name="Fronick C."/>
            <person name="Courtney B."/>
            <person name="Rock S.M."/>
            <person name="Belter E."/>
            <person name="Du F."/>
            <person name="Kim K."/>
            <person name="Abbott R.M."/>
            <person name="Cotton M."/>
            <person name="Levy A."/>
            <person name="Marchetto P."/>
            <person name="Ochoa K."/>
            <person name="Jackson S.M."/>
            <person name="Gillam B."/>
            <person name="Chen W."/>
            <person name="Yan L."/>
            <person name="Higginbotham J."/>
            <person name="Cardenas M."/>
            <person name="Waligorski J."/>
            <person name="Applebaum E."/>
            <person name="Phelps L."/>
            <person name="Falcone J."/>
            <person name="Kanchi K."/>
            <person name="Thane T."/>
            <person name="Scimone A."/>
            <person name="Thane N."/>
            <person name="Henke J."/>
            <person name="Wang T."/>
            <person name="Ruppert J."/>
            <person name="Shah N."/>
            <person name="Rotter K."/>
            <person name="Hodges J."/>
            <person name="Ingenthron E."/>
            <person name="Cordes M."/>
            <person name="Kohlberg S."/>
            <person name="Sgro J."/>
            <person name="Delgado B."/>
            <person name="Mead K."/>
            <person name="Chinwalla A."/>
            <person name="Leonard S."/>
            <person name="Crouse K."/>
            <person name="Collura K."/>
            <person name="Kudrna D."/>
            <person name="Currie J."/>
            <person name="He R."/>
            <person name="Angelova A."/>
            <person name="Rajasekar S."/>
            <person name="Mueller T."/>
            <person name="Lomeli R."/>
            <person name="Scara G."/>
            <person name="Ko A."/>
            <person name="Delaney K."/>
            <person name="Wissotski M."/>
            <person name="Lopez G."/>
            <person name="Campos D."/>
            <person name="Braidotti M."/>
            <person name="Ashley E."/>
            <person name="Golser W."/>
            <person name="Kim H."/>
            <person name="Lee S."/>
            <person name="Lin J."/>
            <person name="Dujmic Z."/>
            <person name="Kim W."/>
            <person name="Talag J."/>
            <person name="Zuccolo A."/>
            <person name="Fan C."/>
            <person name="Sebastian A."/>
            <person name="Kramer M."/>
            <person name="Spiegel L."/>
            <person name="Nascimento L."/>
            <person name="Zutavern T."/>
            <person name="Miller B."/>
            <person name="Ambroise C."/>
            <person name="Muller S."/>
            <person name="Spooner W."/>
            <person name="Narechania A."/>
            <person name="Ren L."/>
            <person name="Wei S."/>
            <person name="Kumari S."/>
            <person name="Faga B."/>
            <person name="Levy M.J."/>
            <person name="McMahan L."/>
            <person name="Van Buren P."/>
            <person name="Vaughn M.W."/>
            <person name="Ying K."/>
            <person name="Yeh C.-T."/>
            <person name="Emrich S.J."/>
            <person name="Jia Y."/>
            <person name="Kalyanaraman A."/>
            <person name="Hsia A.-P."/>
            <person name="Barbazuk W.B."/>
            <person name="Baucom R.S."/>
            <person name="Brutnell T.P."/>
            <person name="Carpita N.C."/>
            <person name="Chaparro C."/>
            <person name="Chia J.-M."/>
            <person name="Deragon J.-M."/>
            <person name="Estill J.C."/>
            <person name="Fu Y."/>
            <person name="Jeddeloh J.A."/>
            <person name="Han Y."/>
            <person name="Lee H."/>
            <person name="Li P."/>
            <person name="Lisch D.R."/>
            <person name="Liu S."/>
            <person name="Liu Z."/>
            <person name="Nagel D.H."/>
            <person name="McCann M.C."/>
            <person name="SanMiguel P."/>
            <person name="Myers A.M."/>
            <person name="Nettleton D."/>
            <person name="Nguyen J."/>
            <person name="Penning B.W."/>
            <person name="Ponnala L."/>
            <person name="Schneider K.L."/>
            <person name="Schwartz D.C."/>
            <person name="Sharma A."/>
            <person name="Soderlund C."/>
            <person name="Springer N.M."/>
            <person name="Sun Q."/>
            <person name="Wang H."/>
            <person name="Waterman M."/>
            <person name="Westerman R."/>
            <person name="Wolfgruber T.K."/>
            <person name="Yang L."/>
            <person name="Yu Y."/>
            <person name="Zhang L."/>
            <person name="Zhou S."/>
            <person name="Zhu Q."/>
            <person name="Bennetzen J.L."/>
            <person name="Dawe R.K."/>
            <person name="Jiang J."/>
            <person name="Jiang N."/>
            <person name="Presting G.G."/>
            <person name="Wessler S.R."/>
            <person name="Aluru S."/>
            <person name="Martienssen R.A."/>
            <person name="Clifton S.W."/>
            <person name="McCombie W.R."/>
            <person name="Wing R.A."/>
            <person name="Wilson R.K."/>
        </authorList>
    </citation>
    <scope>NUCLEOTIDE SEQUENCE [LARGE SCALE GENOMIC DNA]</scope>
    <source>
        <strain evidence="3">cv. B73</strain>
    </source>
</reference>
<feature type="compositionally biased region" description="Polar residues" evidence="1">
    <location>
        <begin position="267"/>
        <end position="294"/>
    </location>
</feature>
<evidence type="ECO:0000313" key="2">
    <source>
        <dbReference type="EnsemblPlants" id="Zm00001eb202430_P001"/>
    </source>
</evidence>
<feature type="compositionally biased region" description="Acidic residues" evidence="1">
    <location>
        <begin position="179"/>
        <end position="190"/>
    </location>
</feature>
<feature type="region of interest" description="Disordered" evidence="1">
    <location>
        <begin position="170"/>
        <end position="228"/>
    </location>
</feature>
<reference evidence="2" key="2">
    <citation type="submission" date="2019-07" db="EMBL/GenBank/DDBJ databases">
        <authorList>
            <person name="Seetharam A."/>
            <person name="Woodhouse M."/>
            <person name="Cannon E."/>
        </authorList>
    </citation>
    <scope>NUCLEOTIDE SEQUENCE [LARGE SCALE GENOMIC DNA]</scope>
    <source>
        <strain evidence="2">cv. B73</strain>
    </source>
</reference>
<dbReference type="AlphaFoldDB" id="A0A804P1R3"/>
<sequence length="474" mass="50485">MRWKTSRTCLSSGSSPSFMAEQAAASWAAASRTSASRSPVSGTGAASMASASLCAHFSSAWISLSRPHELRRSLRFPSSARRSWSARSGGAQGNAARGGAAGRWCAWSAAARSGQGTAATSAQAARWSRQPMAYAGAARLQEASLARGAARPAPMACSWRAADQVRDTLHESERKCAEGDEDDDEEEEARDGDARARPKERLRWDARIEASPPAGPVAAAAAASSMRSTERSESAFRARRSWPSWIWPSAGASSADAAMPARRSQRRAWSTPSRAALQTSRALTARSPNSATSLSPAGGVAPARRRRASATATRNSSWQSRNASSRRRIHAMDMNSSSPAAPGPLRSARCAATWAWNSSSSGSTPGGGIAAAADADAGASRRRERRVRPKEENGEEPWRSVAGMVSGGGGRIKARILERERPAVGAGSRGFGSVGPRAHGGSAAAQAQLNWRRRFSGEIAWGLRRRWWWWMSEW</sequence>